<evidence type="ECO:0000313" key="1">
    <source>
        <dbReference type="EMBL" id="KAF5761600.1"/>
    </source>
</evidence>
<name>A0A251S2I6_HELAN</name>
<dbReference type="EMBL" id="MNCJ02000331">
    <property type="protein sequence ID" value="KAF5761600.1"/>
    <property type="molecule type" value="Genomic_DNA"/>
</dbReference>
<dbReference type="Gramene" id="mRNA:HanXRQr2_Chr16g0766991">
    <property type="protein sequence ID" value="mRNA:HanXRQr2_Chr16g0766991"/>
    <property type="gene ID" value="HanXRQr2_Chr16g0766991"/>
</dbReference>
<reference evidence="1" key="3">
    <citation type="submission" date="2020-06" db="EMBL/GenBank/DDBJ databases">
        <title>Helianthus annuus Genome sequencing and assembly Release 2.</title>
        <authorList>
            <person name="Gouzy J."/>
            <person name="Langlade N."/>
            <person name="Munos S."/>
        </authorList>
    </citation>
    <scope>NUCLEOTIDE SEQUENCE</scope>
    <source>
        <tissue evidence="1">Leaves</tissue>
    </source>
</reference>
<dbReference type="AlphaFoldDB" id="A0A251S2I6"/>
<evidence type="ECO:0000313" key="3">
    <source>
        <dbReference type="Proteomes" id="UP000215914"/>
    </source>
</evidence>
<reference evidence="2" key="2">
    <citation type="submission" date="2017-02" db="EMBL/GenBank/DDBJ databases">
        <title>Sunflower complete genome.</title>
        <authorList>
            <person name="Langlade N."/>
            <person name="Munos S."/>
        </authorList>
    </citation>
    <scope>NUCLEOTIDE SEQUENCE [LARGE SCALE GENOMIC DNA]</scope>
    <source>
        <tissue evidence="2">Leaves</tissue>
    </source>
</reference>
<gene>
    <name evidence="2" type="ORF">HannXRQ_Chr16g0524681</name>
    <name evidence="1" type="ORF">HanXRQr2_Chr16g0766991</name>
</gene>
<proteinExistence type="predicted"/>
<protein>
    <submittedName>
        <fullName evidence="2">Uncharacterized protein</fullName>
    </submittedName>
</protein>
<organism evidence="2 3">
    <name type="scientific">Helianthus annuus</name>
    <name type="common">Common sunflower</name>
    <dbReference type="NCBI Taxonomy" id="4232"/>
    <lineage>
        <taxon>Eukaryota</taxon>
        <taxon>Viridiplantae</taxon>
        <taxon>Streptophyta</taxon>
        <taxon>Embryophyta</taxon>
        <taxon>Tracheophyta</taxon>
        <taxon>Spermatophyta</taxon>
        <taxon>Magnoliopsida</taxon>
        <taxon>eudicotyledons</taxon>
        <taxon>Gunneridae</taxon>
        <taxon>Pentapetalae</taxon>
        <taxon>asterids</taxon>
        <taxon>campanulids</taxon>
        <taxon>Asterales</taxon>
        <taxon>Asteraceae</taxon>
        <taxon>Asteroideae</taxon>
        <taxon>Heliantheae alliance</taxon>
        <taxon>Heliantheae</taxon>
        <taxon>Helianthus</taxon>
    </lineage>
</organism>
<reference evidence="1 3" key="1">
    <citation type="journal article" date="2017" name="Nature">
        <title>The sunflower genome provides insights into oil metabolism, flowering and Asterid evolution.</title>
        <authorList>
            <person name="Badouin H."/>
            <person name="Gouzy J."/>
            <person name="Grassa C.J."/>
            <person name="Murat F."/>
            <person name="Staton S.E."/>
            <person name="Cottret L."/>
            <person name="Lelandais-Briere C."/>
            <person name="Owens G.L."/>
            <person name="Carrere S."/>
            <person name="Mayjonade B."/>
            <person name="Legrand L."/>
            <person name="Gill N."/>
            <person name="Kane N.C."/>
            <person name="Bowers J.E."/>
            <person name="Hubner S."/>
            <person name="Bellec A."/>
            <person name="Berard A."/>
            <person name="Berges H."/>
            <person name="Blanchet N."/>
            <person name="Boniface M.C."/>
            <person name="Brunel D."/>
            <person name="Catrice O."/>
            <person name="Chaidir N."/>
            <person name="Claudel C."/>
            <person name="Donnadieu C."/>
            <person name="Faraut T."/>
            <person name="Fievet G."/>
            <person name="Helmstetter N."/>
            <person name="King M."/>
            <person name="Knapp S.J."/>
            <person name="Lai Z."/>
            <person name="Le Paslier M.C."/>
            <person name="Lippi Y."/>
            <person name="Lorenzon L."/>
            <person name="Mandel J.R."/>
            <person name="Marage G."/>
            <person name="Marchand G."/>
            <person name="Marquand E."/>
            <person name="Bret-Mestries E."/>
            <person name="Morien E."/>
            <person name="Nambeesan S."/>
            <person name="Nguyen T."/>
            <person name="Pegot-Espagnet P."/>
            <person name="Pouilly N."/>
            <person name="Raftis F."/>
            <person name="Sallet E."/>
            <person name="Schiex T."/>
            <person name="Thomas J."/>
            <person name="Vandecasteele C."/>
            <person name="Vares D."/>
            <person name="Vear F."/>
            <person name="Vautrin S."/>
            <person name="Crespi M."/>
            <person name="Mangin B."/>
            <person name="Burke J.M."/>
            <person name="Salse J."/>
            <person name="Munos S."/>
            <person name="Vincourt P."/>
            <person name="Rieseberg L.H."/>
            <person name="Langlade N.B."/>
        </authorList>
    </citation>
    <scope>NUCLEOTIDE SEQUENCE [LARGE SCALE GENOMIC DNA]</scope>
    <source>
        <strain evidence="3">cv. SF193</strain>
        <tissue evidence="1">Leaves</tissue>
    </source>
</reference>
<sequence>MTINNLFIYFFPFVSFNSTADSSYHSRKRVQSVRDGLQSVRAGGKLGNGSKLVGSGFCFDNYPNMTMMHILKPMKVFARTILTLLNKKRE</sequence>
<accession>A0A251S2I6</accession>
<dbReference type="InParanoid" id="A0A251S2I6"/>
<dbReference type="EMBL" id="CM007905">
    <property type="protein sequence ID" value="OTF92693.1"/>
    <property type="molecule type" value="Genomic_DNA"/>
</dbReference>
<dbReference type="Proteomes" id="UP000215914">
    <property type="component" value="Chromosome 16"/>
</dbReference>
<keyword evidence="3" id="KW-1185">Reference proteome</keyword>
<evidence type="ECO:0000313" key="2">
    <source>
        <dbReference type="EMBL" id="OTF92693.1"/>
    </source>
</evidence>